<proteinExistence type="predicted"/>
<keyword evidence="2" id="KW-1185">Reference proteome</keyword>
<accession>A0A540W2E4</accession>
<dbReference type="AlphaFoldDB" id="A0A540W2E4"/>
<reference evidence="1 2" key="1">
    <citation type="submission" date="2019-06" db="EMBL/GenBank/DDBJ databases">
        <title>Description of Kitasatospora acidophila sp. nov. isolated from pine grove soil, and reclassification of Streptomyces novaecaesareae to Kitasatospora novaeceasareae comb. nov.</title>
        <authorList>
            <person name="Kim M.J."/>
        </authorList>
    </citation>
    <scope>NUCLEOTIDE SEQUENCE [LARGE SCALE GENOMIC DNA]</scope>
    <source>
        <strain evidence="1 2">MMS16-CNU292</strain>
    </source>
</reference>
<dbReference type="Proteomes" id="UP000319103">
    <property type="component" value="Unassembled WGS sequence"/>
</dbReference>
<protein>
    <submittedName>
        <fullName evidence="1">Uncharacterized protein</fullName>
    </submittedName>
</protein>
<dbReference type="RefSeq" id="WP_141633847.1">
    <property type="nucleotide sequence ID" value="NZ_VIGB01000003.1"/>
</dbReference>
<evidence type="ECO:0000313" key="2">
    <source>
        <dbReference type="Proteomes" id="UP000319103"/>
    </source>
</evidence>
<gene>
    <name evidence="1" type="ORF">E6W39_14135</name>
</gene>
<name>A0A540W2E4_9ACTN</name>
<sequence>MLTQARVPIRPLYEDWVNAPLLQHPDLAARYWPHLAHTAYTPPTRQMLANYYRARRQMLVLKIPHVPAPDYMEQVASATVMAVQCALSDS</sequence>
<comment type="caution">
    <text evidence="1">The sequence shown here is derived from an EMBL/GenBank/DDBJ whole genome shotgun (WGS) entry which is preliminary data.</text>
</comment>
<evidence type="ECO:0000313" key="1">
    <source>
        <dbReference type="EMBL" id="TQF03175.1"/>
    </source>
</evidence>
<dbReference type="EMBL" id="VIGB01000003">
    <property type="protein sequence ID" value="TQF03175.1"/>
    <property type="molecule type" value="Genomic_DNA"/>
</dbReference>
<organism evidence="1 2">
    <name type="scientific">Kitasatospora acidiphila</name>
    <dbReference type="NCBI Taxonomy" id="2567942"/>
    <lineage>
        <taxon>Bacteria</taxon>
        <taxon>Bacillati</taxon>
        <taxon>Actinomycetota</taxon>
        <taxon>Actinomycetes</taxon>
        <taxon>Kitasatosporales</taxon>
        <taxon>Streptomycetaceae</taxon>
        <taxon>Kitasatospora</taxon>
    </lineage>
</organism>